<accession>A0AAV8Z647</accession>
<dbReference type="Proteomes" id="UP001162156">
    <property type="component" value="Unassembled WGS sequence"/>
</dbReference>
<reference evidence="1" key="1">
    <citation type="journal article" date="2023" name="Insect Mol. Biol.">
        <title>Genome sequencing provides insights into the evolution of gene families encoding plant cell wall-degrading enzymes in longhorned beetles.</title>
        <authorList>
            <person name="Shin N.R."/>
            <person name="Okamura Y."/>
            <person name="Kirsch R."/>
            <person name="Pauchet Y."/>
        </authorList>
    </citation>
    <scope>NUCLEOTIDE SEQUENCE</scope>
    <source>
        <strain evidence="1">RBIC_L_NR</strain>
    </source>
</reference>
<organism evidence="1 2">
    <name type="scientific">Rhamnusium bicolor</name>
    <dbReference type="NCBI Taxonomy" id="1586634"/>
    <lineage>
        <taxon>Eukaryota</taxon>
        <taxon>Metazoa</taxon>
        <taxon>Ecdysozoa</taxon>
        <taxon>Arthropoda</taxon>
        <taxon>Hexapoda</taxon>
        <taxon>Insecta</taxon>
        <taxon>Pterygota</taxon>
        <taxon>Neoptera</taxon>
        <taxon>Endopterygota</taxon>
        <taxon>Coleoptera</taxon>
        <taxon>Polyphaga</taxon>
        <taxon>Cucujiformia</taxon>
        <taxon>Chrysomeloidea</taxon>
        <taxon>Cerambycidae</taxon>
        <taxon>Lepturinae</taxon>
        <taxon>Rhagiini</taxon>
        <taxon>Rhamnusium</taxon>
    </lineage>
</organism>
<gene>
    <name evidence="1" type="ORF">NQ314_006320</name>
</gene>
<comment type="caution">
    <text evidence="1">The sequence shown here is derived from an EMBL/GenBank/DDBJ whole genome shotgun (WGS) entry which is preliminary data.</text>
</comment>
<dbReference type="SUPFAM" id="SSF52087">
    <property type="entry name" value="CRAL/TRIO domain"/>
    <property type="match status" value="1"/>
</dbReference>
<keyword evidence="2" id="KW-1185">Reference proteome</keyword>
<evidence type="ECO:0000313" key="2">
    <source>
        <dbReference type="Proteomes" id="UP001162156"/>
    </source>
</evidence>
<protein>
    <submittedName>
        <fullName evidence="1">Uncharacterized protein</fullName>
    </submittedName>
</protein>
<sequence>MKKKFAVSPNRTKENYAVGMVALKDTYYYNYNTEQQFKVFFTLIELILYSNPPNGFIFVVNCKGVIV</sequence>
<dbReference type="InterPro" id="IPR036865">
    <property type="entry name" value="CRAL-TRIO_dom_sf"/>
</dbReference>
<dbReference type="EMBL" id="JANEYF010001701">
    <property type="protein sequence ID" value="KAJ8959002.1"/>
    <property type="molecule type" value="Genomic_DNA"/>
</dbReference>
<dbReference type="AlphaFoldDB" id="A0AAV8Z647"/>
<evidence type="ECO:0000313" key="1">
    <source>
        <dbReference type="EMBL" id="KAJ8959002.1"/>
    </source>
</evidence>
<proteinExistence type="predicted"/>
<name>A0AAV8Z647_9CUCU</name>